<evidence type="ECO:0000259" key="1">
    <source>
        <dbReference type="Pfam" id="PF06902"/>
    </source>
</evidence>
<protein>
    <recommendedName>
        <fullName evidence="1">Divergent 4Fe-4S mono-cluster domain-containing protein</fullName>
    </recommendedName>
</protein>
<comment type="caution">
    <text evidence="2">The sequence shown here is derived from an EMBL/GenBank/DDBJ whole genome shotgun (WGS) entry which is preliminary data.</text>
</comment>
<dbReference type="EMBL" id="NGKC01000001">
    <property type="protein sequence ID" value="RSU14619.1"/>
    <property type="molecule type" value="Genomic_DNA"/>
</dbReference>
<proteinExistence type="predicted"/>
<dbReference type="OrthoDB" id="9793389at2"/>
<evidence type="ECO:0000313" key="3">
    <source>
        <dbReference type="Proteomes" id="UP000286773"/>
    </source>
</evidence>
<reference evidence="2 3" key="1">
    <citation type="submission" date="2017-05" db="EMBL/GenBank/DDBJ databases">
        <title>Vagococcus spp. assemblies.</title>
        <authorList>
            <person name="Gulvik C.A."/>
        </authorList>
    </citation>
    <scope>NUCLEOTIDE SEQUENCE [LARGE SCALE GENOMIC DNA]</scope>
    <source>
        <strain evidence="2 3">LMG 24798</strain>
    </source>
</reference>
<gene>
    <name evidence="2" type="ORF">CBF27_01145</name>
</gene>
<dbReference type="Proteomes" id="UP000286773">
    <property type="component" value="Unassembled WGS sequence"/>
</dbReference>
<sequence>MTEQELLDKGYRKYSGKDIDVFFNTNICEHSGHCVRSNGDVFDVNRRPWIIADNADSAEVAEIIDGCPSGALKYVLHK</sequence>
<evidence type="ECO:0000313" key="2">
    <source>
        <dbReference type="EMBL" id="RSU14619.1"/>
    </source>
</evidence>
<dbReference type="AlphaFoldDB" id="A0A430B2U0"/>
<accession>A0A430B2U0</accession>
<name>A0A430B2U0_9ENTE</name>
<organism evidence="2 3">
    <name type="scientific">Vagococcus acidifermentans</name>
    <dbReference type="NCBI Taxonomy" id="564710"/>
    <lineage>
        <taxon>Bacteria</taxon>
        <taxon>Bacillati</taxon>
        <taxon>Bacillota</taxon>
        <taxon>Bacilli</taxon>
        <taxon>Lactobacillales</taxon>
        <taxon>Enterococcaceae</taxon>
        <taxon>Vagococcus</taxon>
    </lineage>
</organism>
<feature type="domain" description="Divergent 4Fe-4S mono-cluster" evidence="1">
    <location>
        <begin position="14"/>
        <end position="76"/>
    </location>
</feature>
<dbReference type="RefSeq" id="WP_126811547.1">
    <property type="nucleotide sequence ID" value="NZ_NGKC01000001.1"/>
</dbReference>
<dbReference type="Gene3D" id="3.30.70.20">
    <property type="match status" value="1"/>
</dbReference>
<keyword evidence="3" id="KW-1185">Reference proteome</keyword>
<dbReference type="Pfam" id="PF06902">
    <property type="entry name" value="Fer4_19"/>
    <property type="match status" value="1"/>
</dbReference>
<dbReference type="InterPro" id="IPR010693">
    <property type="entry name" value="Divergent_4Fe-4S_mono-cluster"/>
</dbReference>